<dbReference type="Proteomes" id="UP000028640">
    <property type="component" value="Unassembled WGS sequence"/>
</dbReference>
<accession>A0A085G8S7</accession>
<gene>
    <name evidence="9" type="ORF">GEAM_2486</name>
</gene>
<dbReference type="Pfam" id="PF13332">
    <property type="entry name" value="Fil_haemagg_2"/>
    <property type="match status" value="3"/>
</dbReference>
<keyword evidence="10" id="KW-1185">Reference proteome</keyword>
<sequence>MNKHLYRIIFNKARGLLMVVAEIASAGREGGRRVRRSKTAVCQCRLSSLSCAMLALFSSVLVVNSAFAGIVADGQAPNNQQPHIVSTANGTPQVNIQTPSQGGVSRNTYSQFDVGQNGVILNNSRQNTATQQGGMILGNPWLARGEATVILNEVNSRDPSQLNGYVEVAGRQAQVVIANPAGITCDGCGFINANRATMTTGQAQLNNGQLTGFDVERGEIVIQGAGMDNSRQDHTDIIARSVKINASLVAKDLKVTAGRNQVDASHRQIDKKATGGSNRPMMAVDVAQLGGMYANKIRLMGTENGVGVHNAGNIGAQAGTLVVTADGRIENSGQMSGQEGVSIASNGAIENSGAVRSGADANLTAAGDLHNSGAVTANNHLQTKSATLNSERGSVLAAGVNQDGKLVGSSNLTLDASGQLRAQGQNLASGDLTARGQGVDIRQSSTSGNNVTLDAGQEGLHTGGAQVAAQQQLTARSGKMLNNDGGKLLGDKLNISANSLSNQQGAIAQLGSDSLQFSHKGSLNNRGGSIASNGEDLNIKAAQINNQGGKILHAADGNLTLESASLQGEKGQLLSNGKLTITGGDLLLDGATTSAEQLTLTANRLSNRQGKILQTGSGAMTLNVFDGVDNQAGKIAGNGNLDFKTASLNNQQGQLGAGKAFTLKTGALNNQQGTIAALGDMQLTSVGLNNDGGLVQSGGGMALDLQGGSLSNRDSGDNRGIVSRGAMSINSGSLDNQQGFIASTGDLRLSSAEFNNLNGTLASNSALNLTTGKFNNQRGLVQANQNLNFNSQNQAVDNKSGALIAGNNLNLLSGALLNQTGQVRAGGNAIINTQGQALENAQGNISAGGNAQLDIAGLNNRGGQLQVAGNALINAFNGLVDNTAGLIRTGATATLNAAQIVNRDTQTQDIGLEGQSVRLNSGSVDNTQGALRANDLLDINTGLLNNSQGLLSSADTLTLTGNGLALTNTGGTLIADKNLQLSASSLTGDGSLLSQGNMVLNLAQGFNNQGKVVANGDLNFNIGQGLENSALIKAGGTLNLNAANVNNSAAGEISAAQNHILTSGEVTNRGLIDGNLTHIQSATLTNTGSGRIYGDHIALQTGTLNNLAENGTAATIAARDRLDIGAQAISNRDHGLIFSAGDVAVGGQLNDQWQATGQASVFNNHSSTLESAGNMVLNIGQINNLNDHFATEVVVTEDSPHHEAVLKGSTQRYNWDDVDTSWKNKYGVHDAIMPDGSRNNEFYEYQYQRTVTETKVKESEPGQIIAGGDLAIYSNLLNNLDSRIMAGGTLGGVVAEIHNEATPGQRTITDVGTQTRWYAKKKKRRHGRGTETSQGKDSNRYSPEIIIQSIDLKAMVYAEHTQATGSGTTIVKRDTSTLNQQAGSAGAVNNDSTPQPIQPPAGQIFETQPKNHLDSVVRITSPNLKLPDSSLFQLHGEATRRYLIETDPRFTNQKQWLGSDYMQNALRQNPDHMLRRLGDGFYEQQLIRQQVADLTGQRYLAGYNNDTDQYKALMDAGIAFGEHYNLTLGVALTAEQMALLTSDIVWLVKQDITLPDGTVQSVLVPQVYARVKKGDLEGSGALLSGNNVVLNSQRDITNSGNIVGREVTQINANTLTNSGFIGGNRLIINARTDINNLGGTLQGGDSLVAIAGRDINVSSTLAGSDTNRHLDRAAGIYVQNKDGKLGLQALNNINLTAAQVSNTGANSQTQIIAGKDLNLSTLSTTHTENSDWDKDNYRHLTQTQDVGTQINTGGSLGLSAGHDLNARAASVTAKESIAAVAGNDINLTAGNDSYHLTEHSKQSSKGMLSSMSLETHDEVRNQSALGSNISGDRVTMQAGNNLLVDGSSVAGTRDVNLLAGNDLNITAADQSRHETHLREEKKSGLSGTGGVGVSYGSQSTKITDDGRTQSSAGSTVGSTQGNVNLSAGDGLRVKGSDVLAGKNLNLMGKEVNILAADNQSVQTHTVEQKQIGLTLALSGAVGSAINSAVSSANEASTASSGRLAALDGIKSALGGVQAYQASQLGEAQGEDQQNLFGINLSYGSQSSKSEQTQTNSQSQDSTLTAGSNLNIRATDTDINVQGSQLQAGKDIGLMANRDVNLISATNTSVLDGKNESHGGSVGVGLNFGGNNSGFTVNASANKGKGSESGNGVTHTETTLNAGNNLNIVSGRDTTLTGAQLTGDKVTMNAGRNLTLSSEQDSDNYDSKQQNVSGGVSGGLGSASASINLSRDKMHSTYDSVKEQTGIFAGKGGFDITVGEHTQLNGGVLGSTAEASNNRLDTGTLGFGNIENRAGYEVEHQSVGMSTGGNIGGQFVGNMASSLLVGVNGKGSDRSTTQSAVSDGSIVIRDESKQRQNVANLSRDVEHANQTLSPIFDKEKEQRRLREAQKIGEIGSQVSDIARTQGDIRATNAGKAELAEKGITEPEKGAKQEAWDEYHAQLVNTSSYRTAQAEWGTGSAIQQGMQAATAAIQGLAGGDLKAALAGGAAPYLAEVIKQTAPNETSRVMAHAVVAGVLAEMQGNNGLAGAAGAGTSALAGEAIKKALYGDTSVDQLTEQQKQTLVGLSTLAAGLAGGLAGSDSSGAITGAQAGQNEISNNMTSIGLVQQIMANQILNSATMAEAGSQNPNDQAALALTKQVKSGLDSACLANSACLMLAIVKAQSQQHTGGAGSKTETIPAAKDDLIGGKLENPVADPNKDTALVTPDQRGEQGATHTGNSDGKSDTDGNVLVNPGVDPFTKKDVVYLSENSNAKIDSIINETMSGKKNFTSSTTLTTDEALAAGLKFLGSGYKEIGKSGSGIYHSADGTKEFRIDSGSIGGAHAPGVPHVHFGLKNPETGKYVSNNHVPYKD</sequence>
<feature type="region of interest" description="Disordered" evidence="6">
    <location>
        <begin position="2045"/>
        <end position="2064"/>
    </location>
</feature>
<dbReference type="RefSeq" id="WP_167333535.1">
    <property type="nucleotide sequence ID" value="NZ_JMPJ01000059.1"/>
</dbReference>
<proteinExistence type="inferred from homology"/>
<dbReference type="eggNOG" id="COG3210">
    <property type="taxonomic scope" value="Bacteria"/>
</dbReference>
<comment type="similarity">
    <text evidence="5">In the N-terminal section; belongs to the CdiA toxin family.</text>
</comment>
<name>A0A085G8S7_EWIA3</name>
<feature type="region of interest" description="Disordered" evidence="6">
    <location>
        <begin position="2195"/>
        <end position="2218"/>
    </location>
</feature>
<keyword evidence="7" id="KW-0812">Transmembrane</keyword>
<dbReference type="NCBIfam" id="TIGR01901">
    <property type="entry name" value="adhes_NPXG"/>
    <property type="match status" value="1"/>
</dbReference>
<dbReference type="InterPro" id="IPR024973">
    <property type="entry name" value="ESPR"/>
</dbReference>
<evidence type="ECO:0000256" key="4">
    <source>
        <dbReference type="ARBA" id="ARBA00023026"/>
    </source>
</evidence>
<dbReference type="InterPro" id="IPR006914">
    <property type="entry name" value="VENN_dom"/>
</dbReference>
<feature type="region of interest" description="Disordered" evidence="6">
    <location>
        <begin position="2689"/>
        <end position="2728"/>
    </location>
</feature>
<dbReference type="Pfam" id="PF13018">
    <property type="entry name" value="ESPR"/>
    <property type="match status" value="1"/>
</dbReference>
<feature type="region of interest" description="Disordered" evidence="6">
    <location>
        <begin position="1869"/>
        <end position="1927"/>
    </location>
</feature>
<evidence type="ECO:0000256" key="5">
    <source>
        <dbReference type="ARBA" id="ARBA00024043"/>
    </source>
</evidence>
<dbReference type="Gene3D" id="2.160.20.10">
    <property type="entry name" value="Single-stranded right-handed beta-helix, Pectin lyase-like"/>
    <property type="match status" value="1"/>
</dbReference>
<keyword evidence="7" id="KW-1133">Transmembrane helix</keyword>
<evidence type="ECO:0000256" key="2">
    <source>
        <dbReference type="ARBA" id="ARBA00022656"/>
    </source>
</evidence>
<dbReference type="InterPro" id="IPR012334">
    <property type="entry name" value="Pectin_lyas_fold"/>
</dbReference>
<keyword evidence="3" id="KW-1266">Target cell cytoplasm</keyword>
<evidence type="ECO:0000259" key="8">
    <source>
        <dbReference type="SMART" id="SM00912"/>
    </source>
</evidence>
<feature type="compositionally biased region" description="Basic residues" evidence="6">
    <location>
        <begin position="1318"/>
        <end position="1327"/>
    </location>
</feature>
<dbReference type="GeneID" id="78380822"/>
<keyword evidence="7" id="KW-0472">Membrane</keyword>
<protein>
    <submittedName>
        <fullName evidence="9">Putative heme utilization/adhesion exoprotein</fullName>
    </submittedName>
</protein>
<dbReference type="GO" id="GO:0003824">
    <property type="term" value="F:catalytic activity"/>
    <property type="evidence" value="ECO:0007669"/>
    <property type="project" value="UniProtKB-ARBA"/>
</dbReference>
<evidence type="ECO:0000313" key="9">
    <source>
        <dbReference type="EMBL" id="KFC80122.1"/>
    </source>
</evidence>
<dbReference type="eggNOG" id="COG3209">
    <property type="taxonomic scope" value="Bacteria"/>
</dbReference>
<evidence type="ECO:0000256" key="7">
    <source>
        <dbReference type="SAM" id="Phobius"/>
    </source>
</evidence>
<feature type="domain" description="Filamentous haemagglutinin FhaB/tRNA nuclease CdiA-like TPS" evidence="8">
    <location>
        <begin position="88"/>
        <end position="208"/>
    </location>
</feature>
<dbReference type="NCBIfam" id="TIGR01731">
    <property type="entry name" value="fil_hemag_20aa"/>
    <property type="match status" value="14"/>
</dbReference>
<dbReference type="Pfam" id="PF05860">
    <property type="entry name" value="TPS"/>
    <property type="match status" value="1"/>
</dbReference>
<dbReference type="InterPro" id="IPR011050">
    <property type="entry name" value="Pectin_lyase_fold/virulence"/>
</dbReference>
<organism evidence="9 10">
    <name type="scientific">Ewingella americana (strain ATCC 33852 / DSM 4580 / CCUG 14506 / JCM 5911 / LMG 7869 / NCTC 12157 / CDC 1468-78)</name>
    <dbReference type="NCBI Taxonomy" id="910964"/>
    <lineage>
        <taxon>Bacteria</taxon>
        <taxon>Pseudomonadati</taxon>
        <taxon>Pseudomonadota</taxon>
        <taxon>Gammaproteobacteria</taxon>
        <taxon>Enterobacterales</taxon>
        <taxon>Yersiniaceae</taxon>
        <taxon>Ewingella</taxon>
    </lineage>
</organism>
<comment type="caution">
    <text evidence="9">The sequence shown here is derived from an EMBL/GenBank/DDBJ whole genome shotgun (WGS) entry which is preliminary data.</text>
</comment>
<reference evidence="9 10" key="1">
    <citation type="submission" date="2014-05" db="EMBL/GenBank/DDBJ databases">
        <title>ATOL: Assembling a taxonomically balanced genome-scale reconstruction of the evolutionary history of the Enterobacteriaceae.</title>
        <authorList>
            <person name="Plunkett G.III."/>
            <person name="Neeno-Eckwall E.C."/>
            <person name="Glasner J.D."/>
            <person name="Perna N.T."/>
        </authorList>
    </citation>
    <scope>NUCLEOTIDE SEQUENCE [LARGE SCALE GENOMIC DNA]</scope>
    <source>
        <strain evidence="9 10">ATCC 33852</strain>
    </source>
</reference>
<feature type="compositionally biased region" description="Polar residues" evidence="6">
    <location>
        <begin position="1380"/>
        <end position="1395"/>
    </location>
</feature>
<feature type="compositionally biased region" description="Polar residues" evidence="6">
    <location>
        <begin position="1908"/>
        <end position="1925"/>
    </location>
</feature>
<keyword evidence="2" id="KW-0800">Toxin</keyword>
<evidence type="ECO:0000256" key="3">
    <source>
        <dbReference type="ARBA" id="ARBA00022913"/>
    </source>
</evidence>
<dbReference type="EMBL" id="JMPJ01000059">
    <property type="protein sequence ID" value="KFC80122.1"/>
    <property type="molecule type" value="Genomic_DNA"/>
</dbReference>
<dbReference type="InterPro" id="IPR008638">
    <property type="entry name" value="FhaB/CdiA-like_TPS"/>
</dbReference>
<dbReference type="InterPro" id="IPR010069">
    <property type="entry name" value="CdiA_FHA1_rpt"/>
</dbReference>
<feature type="region of interest" description="Disordered" evidence="6">
    <location>
        <begin position="1380"/>
        <end position="1405"/>
    </location>
</feature>
<keyword evidence="4" id="KW-0843">Virulence</keyword>
<feature type="transmembrane region" description="Helical" evidence="7">
    <location>
        <begin position="46"/>
        <end position="72"/>
    </location>
</feature>
<feature type="region of interest" description="Disordered" evidence="6">
    <location>
        <begin position="1316"/>
        <end position="1342"/>
    </location>
</feature>
<comment type="subcellular location">
    <subcellularLocation>
        <location evidence="1">Target cell</location>
        <location evidence="1">Target cell cytoplasm</location>
    </subcellularLocation>
</comment>
<dbReference type="GO" id="GO:0090729">
    <property type="term" value="F:toxin activity"/>
    <property type="evidence" value="ECO:0007669"/>
    <property type="project" value="UniProtKB-KW"/>
</dbReference>
<evidence type="ECO:0000256" key="1">
    <source>
        <dbReference type="ARBA" id="ARBA00004219"/>
    </source>
</evidence>
<dbReference type="SUPFAM" id="SSF51126">
    <property type="entry name" value="Pectin lyase-like"/>
    <property type="match status" value="1"/>
</dbReference>
<dbReference type="SMART" id="SM00912">
    <property type="entry name" value="Haemagg_act"/>
    <property type="match status" value="1"/>
</dbReference>
<dbReference type="STRING" id="910964.GEAM_2486"/>
<evidence type="ECO:0000256" key="6">
    <source>
        <dbReference type="SAM" id="MobiDB-lite"/>
    </source>
</evidence>
<dbReference type="InterPro" id="IPR025157">
    <property type="entry name" value="Hemagglutinin_rpt"/>
</dbReference>
<evidence type="ECO:0000313" key="10">
    <source>
        <dbReference type="Proteomes" id="UP000028640"/>
    </source>
</evidence>
<dbReference type="Pfam" id="PF04829">
    <property type="entry name" value="PT-VENN"/>
    <property type="match status" value="1"/>
</dbReference>
<feature type="compositionally biased region" description="Basic and acidic residues" evidence="6">
    <location>
        <begin position="1870"/>
        <end position="1883"/>
    </location>
</feature>